<dbReference type="EMBL" id="GEDG01037683">
    <property type="protein sequence ID" value="JAP07989.1"/>
    <property type="molecule type" value="Transcribed_RNA"/>
</dbReference>
<proteinExistence type="predicted"/>
<evidence type="ECO:0000313" key="1">
    <source>
        <dbReference type="EMBL" id="JAP07989.1"/>
    </source>
</evidence>
<protein>
    <submittedName>
        <fullName evidence="1">Putative ovule protein</fullName>
    </submittedName>
</protein>
<name>A0A0V0GIE1_SOLCH</name>
<dbReference type="AlphaFoldDB" id="A0A0V0GIE1"/>
<sequence>MLKIPDLKFLQPKSKFLLSSPEMKAKKSSRWRVEIANEPSDFGYLKLGFFFAVLIFSLYIEREPENIYPVLLLLQ</sequence>
<organism evidence="1">
    <name type="scientific">Solanum chacoense</name>
    <name type="common">Chaco potato</name>
    <dbReference type="NCBI Taxonomy" id="4108"/>
    <lineage>
        <taxon>Eukaryota</taxon>
        <taxon>Viridiplantae</taxon>
        <taxon>Streptophyta</taxon>
        <taxon>Embryophyta</taxon>
        <taxon>Tracheophyta</taxon>
        <taxon>Spermatophyta</taxon>
        <taxon>Magnoliopsida</taxon>
        <taxon>eudicotyledons</taxon>
        <taxon>Gunneridae</taxon>
        <taxon>Pentapetalae</taxon>
        <taxon>asterids</taxon>
        <taxon>lamiids</taxon>
        <taxon>Solanales</taxon>
        <taxon>Solanaceae</taxon>
        <taxon>Solanoideae</taxon>
        <taxon>Solaneae</taxon>
        <taxon>Solanum</taxon>
    </lineage>
</organism>
<reference evidence="1" key="1">
    <citation type="submission" date="2015-12" db="EMBL/GenBank/DDBJ databases">
        <title>Gene expression during late stages of embryo sac development: a critical building block for successful pollen-pistil interactions.</title>
        <authorList>
            <person name="Liu Y."/>
            <person name="Joly V."/>
            <person name="Sabar M."/>
            <person name="Matton D.P."/>
        </authorList>
    </citation>
    <scope>NUCLEOTIDE SEQUENCE</scope>
</reference>
<accession>A0A0V0GIE1</accession>